<dbReference type="Gene3D" id="3.30.1230.10">
    <property type="entry name" value="YlxR-like"/>
    <property type="match status" value="1"/>
</dbReference>
<evidence type="ECO:0000313" key="4">
    <source>
        <dbReference type="Proteomes" id="UP000295388"/>
    </source>
</evidence>
<dbReference type="InterPro" id="IPR035931">
    <property type="entry name" value="YlxR-like_sf"/>
</dbReference>
<accession>A0A4R6KGU2</accession>
<dbReference type="PANTHER" id="PTHR34215">
    <property type="entry name" value="BLL0784 PROTEIN"/>
    <property type="match status" value="1"/>
</dbReference>
<evidence type="ECO:0000256" key="1">
    <source>
        <dbReference type="SAM" id="MobiDB-lite"/>
    </source>
</evidence>
<evidence type="ECO:0000313" key="3">
    <source>
        <dbReference type="EMBL" id="TDO49899.1"/>
    </source>
</evidence>
<protein>
    <submittedName>
        <fullName evidence="3">Putative RNA-binding protein YlxR (DUF448 family)</fullName>
    </submittedName>
</protein>
<organism evidence="3 4">
    <name type="scientific">Kribbella caucasensis</name>
    <dbReference type="NCBI Taxonomy" id="2512215"/>
    <lineage>
        <taxon>Bacteria</taxon>
        <taxon>Bacillati</taxon>
        <taxon>Actinomycetota</taxon>
        <taxon>Actinomycetes</taxon>
        <taxon>Propionibacteriales</taxon>
        <taxon>Kribbellaceae</taxon>
        <taxon>Kribbella</taxon>
    </lineage>
</organism>
<dbReference type="SUPFAM" id="SSF64376">
    <property type="entry name" value="YlxR-like"/>
    <property type="match status" value="1"/>
</dbReference>
<sequence length="134" mass="14570">MTVDARPGKVRERTCIGCRKRDSPSGLLRMTVSERQVLPDPEHRAPGRGAHLHPVTECLDLAERRKAFPRAFKVQGPLDAAAVRNWIEGSGAEQRSSAIGKESAATRPPAAVEGSSRRHEGGSSTHDHSMSVER</sequence>
<feature type="domain" description="YlxR" evidence="2">
    <location>
        <begin position="13"/>
        <end position="77"/>
    </location>
</feature>
<name>A0A4R6KGU2_9ACTN</name>
<feature type="region of interest" description="Disordered" evidence="1">
    <location>
        <begin position="90"/>
        <end position="134"/>
    </location>
</feature>
<keyword evidence="4" id="KW-1185">Reference proteome</keyword>
<dbReference type="Pfam" id="PF04296">
    <property type="entry name" value="YlxR"/>
    <property type="match status" value="1"/>
</dbReference>
<proteinExistence type="predicted"/>
<dbReference type="AlphaFoldDB" id="A0A4R6KGU2"/>
<dbReference type="Proteomes" id="UP000295388">
    <property type="component" value="Unassembled WGS sequence"/>
</dbReference>
<gene>
    <name evidence="3" type="ORF">EV643_105127</name>
</gene>
<comment type="caution">
    <text evidence="3">The sequence shown here is derived from an EMBL/GenBank/DDBJ whole genome shotgun (WGS) entry which is preliminary data.</text>
</comment>
<dbReference type="InterPro" id="IPR007393">
    <property type="entry name" value="YlxR_dom"/>
</dbReference>
<dbReference type="EMBL" id="SNWQ01000005">
    <property type="protein sequence ID" value="TDO49899.1"/>
    <property type="molecule type" value="Genomic_DNA"/>
</dbReference>
<dbReference type="InterPro" id="IPR037465">
    <property type="entry name" value="YlxR"/>
</dbReference>
<evidence type="ECO:0000259" key="2">
    <source>
        <dbReference type="Pfam" id="PF04296"/>
    </source>
</evidence>
<feature type="compositionally biased region" description="Basic and acidic residues" evidence="1">
    <location>
        <begin position="115"/>
        <end position="134"/>
    </location>
</feature>
<dbReference type="PANTHER" id="PTHR34215:SF1">
    <property type="entry name" value="YLXR DOMAIN-CONTAINING PROTEIN"/>
    <property type="match status" value="1"/>
</dbReference>
<reference evidence="3 4" key="1">
    <citation type="submission" date="2019-03" db="EMBL/GenBank/DDBJ databases">
        <title>Genomic Encyclopedia of Type Strains, Phase III (KMG-III): the genomes of soil and plant-associated and newly described type strains.</title>
        <authorList>
            <person name="Whitman W."/>
        </authorList>
    </citation>
    <scope>NUCLEOTIDE SEQUENCE [LARGE SCALE GENOMIC DNA]</scope>
    <source>
        <strain evidence="3 4">VKM Ac-2527</strain>
    </source>
</reference>